<evidence type="ECO:0000313" key="2">
    <source>
        <dbReference type="EMBL" id="MED6114632.1"/>
    </source>
</evidence>
<protein>
    <submittedName>
        <fullName evidence="2">Uncharacterized protein</fullName>
    </submittedName>
</protein>
<feature type="compositionally biased region" description="Gly residues" evidence="1">
    <location>
        <begin position="19"/>
        <end position="34"/>
    </location>
</feature>
<evidence type="ECO:0000313" key="3">
    <source>
        <dbReference type="Proteomes" id="UP001341840"/>
    </source>
</evidence>
<proteinExistence type="predicted"/>
<dbReference type="Proteomes" id="UP001341840">
    <property type="component" value="Unassembled WGS sequence"/>
</dbReference>
<feature type="compositionally biased region" description="Low complexity" evidence="1">
    <location>
        <begin position="58"/>
        <end position="72"/>
    </location>
</feature>
<dbReference type="EMBL" id="JASCZI010001257">
    <property type="protein sequence ID" value="MED6114632.1"/>
    <property type="molecule type" value="Genomic_DNA"/>
</dbReference>
<name>A0ABU6QRH5_9FABA</name>
<evidence type="ECO:0000256" key="1">
    <source>
        <dbReference type="SAM" id="MobiDB-lite"/>
    </source>
</evidence>
<accession>A0ABU6QRH5</accession>
<comment type="caution">
    <text evidence="2">The sequence shown here is derived from an EMBL/GenBank/DDBJ whole genome shotgun (WGS) entry which is preliminary data.</text>
</comment>
<gene>
    <name evidence="2" type="ORF">PIB30_082224</name>
</gene>
<sequence length="137" mass="14492">MADRQHPLPLKNSLLCQNGNGGSLGNDQGGGGDGGGEDGDDSGPQSDGGSDSDDDTDSNNGDNNNHTNTQRTTRTRTHVSDSIAGGAPKSEEEDQPFSDEIMAYRMPSNLTLSTTLKFYDGIGDQKSMSQNLRVQRS</sequence>
<feature type="region of interest" description="Disordered" evidence="1">
    <location>
        <begin position="1"/>
        <end position="99"/>
    </location>
</feature>
<organism evidence="2 3">
    <name type="scientific">Stylosanthes scabra</name>
    <dbReference type="NCBI Taxonomy" id="79078"/>
    <lineage>
        <taxon>Eukaryota</taxon>
        <taxon>Viridiplantae</taxon>
        <taxon>Streptophyta</taxon>
        <taxon>Embryophyta</taxon>
        <taxon>Tracheophyta</taxon>
        <taxon>Spermatophyta</taxon>
        <taxon>Magnoliopsida</taxon>
        <taxon>eudicotyledons</taxon>
        <taxon>Gunneridae</taxon>
        <taxon>Pentapetalae</taxon>
        <taxon>rosids</taxon>
        <taxon>fabids</taxon>
        <taxon>Fabales</taxon>
        <taxon>Fabaceae</taxon>
        <taxon>Papilionoideae</taxon>
        <taxon>50 kb inversion clade</taxon>
        <taxon>dalbergioids sensu lato</taxon>
        <taxon>Dalbergieae</taxon>
        <taxon>Pterocarpus clade</taxon>
        <taxon>Stylosanthes</taxon>
    </lineage>
</organism>
<reference evidence="2 3" key="1">
    <citation type="journal article" date="2023" name="Plants (Basel)">
        <title>Bridging the Gap: Combining Genomics and Transcriptomics Approaches to Understand Stylosanthes scabra, an Orphan Legume from the Brazilian Caatinga.</title>
        <authorList>
            <person name="Ferreira-Neto J.R.C."/>
            <person name="da Silva M.D."/>
            <person name="Binneck E."/>
            <person name="de Melo N.F."/>
            <person name="da Silva R.H."/>
            <person name="de Melo A.L.T.M."/>
            <person name="Pandolfi V."/>
            <person name="Bustamante F.O."/>
            <person name="Brasileiro-Vidal A.C."/>
            <person name="Benko-Iseppon A.M."/>
        </authorList>
    </citation>
    <scope>NUCLEOTIDE SEQUENCE [LARGE SCALE GENOMIC DNA]</scope>
    <source>
        <tissue evidence="2">Leaves</tissue>
    </source>
</reference>
<keyword evidence="3" id="KW-1185">Reference proteome</keyword>